<dbReference type="PROSITE" id="PS00136">
    <property type="entry name" value="SUBTILASE_ASP"/>
    <property type="match status" value="1"/>
</dbReference>
<evidence type="ECO:0000256" key="3">
    <source>
        <dbReference type="ARBA" id="ARBA00022801"/>
    </source>
</evidence>
<dbReference type="SUPFAM" id="SSF52743">
    <property type="entry name" value="Subtilisin-like"/>
    <property type="match status" value="1"/>
</dbReference>
<dbReference type="GO" id="GO:0004252">
    <property type="term" value="F:serine-type endopeptidase activity"/>
    <property type="evidence" value="ECO:0007669"/>
    <property type="project" value="UniProtKB-UniRule"/>
</dbReference>
<reference evidence="7 8" key="1">
    <citation type="submission" date="2014-04" db="EMBL/GenBank/DDBJ databases">
        <title>Genome assembly of Hyalangium minutum DSM 14724.</title>
        <authorList>
            <person name="Sharma G."/>
            <person name="Subramanian S."/>
        </authorList>
    </citation>
    <scope>NUCLEOTIDE SEQUENCE [LARGE SCALE GENOMIC DNA]</scope>
    <source>
        <strain evidence="7 8">DSM 14724</strain>
    </source>
</reference>
<dbReference type="InterPro" id="IPR036852">
    <property type="entry name" value="Peptidase_S8/S53_dom_sf"/>
</dbReference>
<keyword evidence="3 5" id="KW-0378">Hydrolase</keyword>
<dbReference type="PANTHER" id="PTHR43806">
    <property type="entry name" value="PEPTIDASE S8"/>
    <property type="match status" value="1"/>
</dbReference>
<comment type="similarity">
    <text evidence="1 5">Belongs to the peptidase S8 family.</text>
</comment>
<evidence type="ECO:0000256" key="1">
    <source>
        <dbReference type="ARBA" id="ARBA00011073"/>
    </source>
</evidence>
<evidence type="ECO:0000256" key="2">
    <source>
        <dbReference type="ARBA" id="ARBA00022670"/>
    </source>
</evidence>
<comment type="caution">
    <text evidence="7">The sequence shown here is derived from an EMBL/GenBank/DDBJ whole genome shotgun (WGS) entry which is preliminary data.</text>
</comment>
<sequence>MSDTVKHPAPIYGERPLLEQEPPTVWPQGEPAKEEILPIASRLHINPHYQGRGVTVAFLDSGFYAHPDLMQPRCRIRRYYDLINDQYGLELISTPDNSMWHGMMTSTVAAGNGFLSDGKFKSLAPEMDVVLVKVGHLSRVKHDDIVRGIRWVIARKDELGIRVLNISAGGDYEASYLVDPICQAAEDAVRAGITVVCAVGNAAHGRHRVIAPASTPAVITVGGLDDRGDPRLGRMGTYWSCFGPTIDGLQKPEVMAPAIWVVAPILPGTPTAQEAELLALLEKTPDDQLGRVLAAHPGIIRELDSVKDDEPYLIRQLIGSKVKDQKVISGSYKHVDGTSFAAPIVTSIVGQMLEANPRLTPWEVKRILVDTARRLPSVAVERQGWGVVQPAAAITEAERRR</sequence>
<evidence type="ECO:0000313" key="7">
    <source>
        <dbReference type="EMBL" id="KFE66511.1"/>
    </source>
</evidence>
<dbReference type="AlphaFoldDB" id="A0A085WFP8"/>
<dbReference type="InterPro" id="IPR023827">
    <property type="entry name" value="Peptidase_S8_Asp-AS"/>
</dbReference>
<dbReference type="GO" id="GO:0006508">
    <property type="term" value="P:proteolysis"/>
    <property type="evidence" value="ECO:0007669"/>
    <property type="project" value="UniProtKB-KW"/>
</dbReference>
<protein>
    <submittedName>
        <fullName evidence="7">Alkaline serine protease</fullName>
    </submittedName>
</protein>
<keyword evidence="8" id="KW-1185">Reference proteome</keyword>
<dbReference type="Pfam" id="PF00082">
    <property type="entry name" value="Peptidase_S8"/>
    <property type="match status" value="1"/>
</dbReference>
<feature type="active site" description="Charge relay system" evidence="5">
    <location>
        <position position="339"/>
    </location>
</feature>
<feature type="active site" description="Charge relay system" evidence="5">
    <location>
        <position position="101"/>
    </location>
</feature>
<evidence type="ECO:0000256" key="4">
    <source>
        <dbReference type="ARBA" id="ARBA00022825"/>
    </source>
</evidence>
<accession>A0A085WFP8</accession>
<dbReference type="Proteomes" id="UP000028725">
    <property type="component" value="Unassembled WGS sequence"/>
</dbReference>
<name>A0A085WFP8_9BACT</name>
<dbReference type="RefSeq" id="WP_083968676.1">
    <property type="nucleotide sequence ID" value="NZ_JMCB01000010.1"/>
</dbReference>
<dbReference type="PROSITE" id="PS51892">
    <property type="entry name" value="SUBTILASE"/>
    <property type="match status" value="1"/>
</dbReference>
<dbReference type="PANTHER" id="PTHR43806:SF11">
    <property type="entry name" value="CEREVISIN-RELATED"/>
    <property type="match status" value="1"/>
</dbReference>
<evidence type="ECO:0000256" key="5">
    <source>
        <dbReference type="PROSITE-ProRule" id="PRU01240"/>
    </source>
</evidence>
<keyword evidence="4 5" id="KW-0720">Serine protease</keyword>
<feature type="domain" description="Peptidase S8/S53" evidence="6">
    <location>
        <begin position="51"/>
        <end position="386"/>
    </location>
</feature>
<dbReference type="InterPro" id="IPR000209">
    <property type="entry name" value="Peptidase_S8/S53_dom"/>
</dbReference>
<organism evidence="7 8">
    <name type="scientific">Hyalangium minutum</name>
    <dbReference type="NCBI Taxonomy" id="394096"/>
    <lineage>
        <taxon>Bacteria</taxon>
        <taxon>Pseudomonadati</taxon>
        <taxon>Myxococcota</taxon>
        <taxon>Myxococcia</taxon>
        <taxon>Myxococcales</taxon>
        <taxon>Cystobacterineae</taxon>
        <taxon>Archangiaceae</taxon>
        <taxon>Hyalangium</taxon>
    </lineage>
</organism>
<evidence type="ECO:0000313" key="8">
    <source>
        <dbReference type="Proteomes" id="UP000028725"/>
    </source>
</evidence>
<feature type="active site" description="Charge relay system" evidence="5">
    <location>
        <position position="60"/>
    </location>
</feature>
<keyword evidence="2 5" id="KW-0645">Protease</keyword>
<dbReference type="InterPro" id="IPR050131">
    <property type="entry name" value="Peptidase_S8_subtilisin-like"/>
</dbReference>
<dbReference type="STRING" id="394096.DB31_0984"/>
<dbReference type="EMBL" id="JMCB01000010">
    <property type="protein sequence ID" value="KFE66511.1"/>
    <property type="molecule type" value="Genomic_DNA"/>
</dbReference>
<proteinExistence type="inferred from homology"/>
<gene>
    <name evidence="7" type="ORF">DB31_0984</name>
</gene>
<dbReference type="Gene3D" id="3.40.50.200">
    <property type="entry name" value="Peptidase S8/S53 domain"/>
    <property type="match status" value="1"/>
</dbReference>
<evidence type="ECO:0000259" key="6">
    <source>
        <dbReference type="Pfam" id="PF00082"/>
    </source>
</evidence>
<dbReference type="OrthoDB" id="5405281at2"/>